<gene>
    <name evidence="1" type="ORF">SAMN05660461_4908</name>
</gene>
<proteinExistence type="predicted"/>
<dbReference type="Proteomes" id="UP000190166">
    <property type="component" value="Unassembled WGS sequence"/>
</dbReference>
<accession>A0A1T5P8F2</accession>
<sequence length="443" mass="49868">MSVIYKILFEVQLLHEYYLQNSKGISFFEQTTDQQRADFLMEKLRQDQYRLLRDWDIQPLPATAVLMKNYHLRLLPTATGFKGAIEVKKVMQGTTLAYTPFVQIPPDTAFRFAIVPRNAGALAFTSMRMRRALPAQYYFSNDNTDNIKTFPSLSVPVPVNDNTRQYEQGELAKVGADVSEYLNKPGTPANDPSQWRKIKGNGFVHEGDRLLLPFSFQYFFPPTASVTAGAAVLESISGNTSLQQSFTSTSILSQVKLDFSGPLPDKTLPDDGWYNLKVTGDNNFTAQHLVYVSRSEMYRAGNIGVVDLRVNTAGGDFAMLDADGTLKTKLQQNGTKIPHTIYELRFRSRNSYWRYSPQHGQTLVFSNHANTLLSVADGNGARTTKEPWPFSFNNRLFPVTENNITNYEQLLPNPRGLSITSDADQRLYADVVVLLSKIFPQGP</sequence>
<dbReference type="RefSeq" id="WP_079472175.1">
    <property type="nucleotide sequence ID" value="NZ_FUZZ01000004.1"/>
</dbReference>
<organism evidence="1 2">
    <name type="scientific">Chitinophaga ginsengisegetis</name>
    <dbReference type="NCBI Taxonomy" id="393003"/>
    <lineage>
        <taxon>Bacteria</taxon>
        <taxon>Pseudomonadati</taxon>
        <taxon>Bacteroidota</taxon>
        <taxon>Chitinophagia</taxon>
        <taxon>Chitinophagales</taxon>
        <taxon>Chitinophagaceae</taxon>
        <taxon>Chitinophaga</taxon>
    </lineage>
</organism>
<dbReference type="STRING" id="393003.SAMN05660461_4908"/>
<dbReference type="AlphaFoldDB" id="A0A1T5P8F2"/>
<evidence type="ECO:0000313" key="2">
    <source>
        <dbReference type="Proteomes" id="UP000190166"/>
    </source>
</evidence>
<keyword evidence="2" id="KW-1185">Reference proteome</keyword>
<protein>
    <submittedName>
        <fullName evidence="1">Uncharacterized protein</fullName>
    </submittedName>
</protein>
<dbReference type="EMBL" id="FUZZ01000004">
    <property type="protein sequence ID" value="SKD09030.1"/>
    <property type="molecule type" value="Genomic_DNA"/>
</dbReference>
<reference evidence="1 2" key="1">
    <citation type="submission" date="2017-02" db="EMBL/GenBank/DDBJ databases">
        <authorList>
            <person name="Peterson S.W."/>
        </authorList>
    </citation>
    <scope>NUCLEOTIDE SEQUENCE [LARGE SCALE GENOMIC DNA]</scope>
    <source>
        <strain evidence="1 2">DSM 18108</strain>
    </source>
</reference>
<name>A0A1T5P8F2_9BACT</name>
<evidence type="ECO:0000313" key="1">
    <source>
        <dbReference type="EMBL" id="SKD09030.1"/>
    </source>
</evidence>